<sequence>MTTHKFNNRQSLINANMLNKTTLAACCLGLAAGASAGGFYISGSYGVSELDDVDNMGTFTSAFTTGEVTGVSPPLTVPAGSPVGWDTELDSGEAYSFALGMGFNEFRLELEYAVSDTDIDTHQGVSAAGIPLGTIDAGVLLSGNVGDLGISVADLVADGRGEVDSETYFLNLYYDIDTGTGFTPFLGMGVGMTNVEVSYQPSGVMVIDDDDDVLSYQFLAGVGYDFNEHVTLSLAFKYRDSQEATVESSLLPARFDLDMEGYVYDLGLRYTF</sequence>
<feature type="chain" id="PRO_5038890863" evidence="2">
    <location>
        <begin position="37"/>
        <end position="272"/>
    </location>
</feature>
<proteinExistence type="predicted"/>
<dbReference type="RefSeq" id="WP_167187495.1">
    <property type="nucleotide sequence ID" value="NZ_JAAONZ010000010.1"/>
</dbReference>
<gene>
    <name evidence="4" type="ORF">G8770_13255</name>
</gene>
<evidence type="ECO:0000256" key="2">
    <source>
        <dbReference type="SAM" id="SignalP"/>
    </source>
</evidence>
<dbReference type="InterPro" id="IPR027385">
    <property type="entry name" value="Beta-barrel_OMP"/>
</dbReference>
<dbReference type="Pfam" id="PF13505">
    <property type="entry name" value="OMP_b-brl"/>
    <property type="match status" value="1"/>
</dbReference>
<dbReference type="Proteomes" id="UP000787472">
    <property type="component" value="Unassembled WGS sequence"/>
</dbReference>
<dbReference type="AlphaFoldDB" id="A0A9E5JXS7"/>
<protein>
    <submittedName>
        <fullName evidence="4">Porin family protein</fullName>
    </submittedName>
</protein>
<keyword evidence="1 2" id="KW-0732">Signal</keyword>
<feature type="domain" description="Outer membrane protein beta-barrel" evidence="3">
    <location>
        <begin position="23"/>
        <end position="272"/>
    </location>
</feature>
<dbReference type="EMBL" id="JAAONZ010000010">
    <property type="protein sequence ID" value="NHO66510.1"/>
    <property type="molecule type" value="Genomic_DNA"/>
</dbReference>
<feature type="signal peptide" evidence="2">
    <location>
        <begin position="1"/>
        <end position="36"/>
    </location>
</feature>
<dbReference type="SUPFAM" id="SSF56925">
    <property type="entry name" value="OMPA-like"/>
    <property type="match status" value="1"/>
</dbReference>
<evidence type="ECO:0000313" key="4">
    <source>
        <dbReference type="EMBL" id="NHO66510.1"/>
    </source>
</evidence>
<reference evidence="4" key="1">
    <citation type="submission" date="2020-03" db="EMBL/GenBank/DDBJ databases">
        <authorList>
            <person name="Guo F."/>
        </authorList>
    </citation>
    <scope>NUCLEOTIDE SEQUENCE</scope>
    <source>
        <strain evidence="4">JCM 30134</strain>
    </source>
</reference>
<organism evidence="4 5">
    <name type="scientific">Pseudomaricurvus hydrocarbonicus</name>
    <dbReference type="NCBI Taxonomy" id="1470433"/>
    <lineage>
        <taxon>Bacteria</taxon>
        <taxon>Pseudomonadati</taxon>
        <taxon>Pseudomonadota</taxon>
        <taxon>Gammaproteobacteria</taxon>
        <taxon>Cellvibrionales</taxon>
        <taxon>Cellvibrionaceae</taxon>
        <taxon>Pseudomaricurvus</taxon>
    </lineage>
</organism>
<keyword evidence="5" id="KW-1185">Reference proteome</keyword>
<name>A0A9E5JXS7_9GAMM</name>
<accession>A0A9E5JXS7</accession>
<evidence type="ECO:0000259" key="3">
    <source>
        <dbReference type="Pfam" id="PF13505"/>
    </source>
</evidence>
<dbReference type="InterPro" id="IPR011250">
    <property type="entry name" value="OMP/PagP_B-barrel"/>
</dbReference>
<comment type="caution">
    <text evidence="4">The sequence shown here is derived from an EMBL/GenBank/DDBJ whole genome shotgun (WGS) entry which is preliminary data.</text>
</comment>
<evidence type="ECO:0000313" key="5">
    <source>
        <dbReference type="Proteomes" id="UP000787472"/>
    </source>
</evidence>
<dbReference type="Gene3D" id="2.40.160.20">
    <property type="match status" value="1"/>
</dbReference>
<evidence type="ECO:0000256" key="1">
    <source>
        <dbReference type="ARBA" id="ARBA00022729"/>
    </source>
</evidence>